<sequence>MAGCHHIFPAHSSTSAFRNYVVDSKMICREMTLAILTMKTVTQENVAASKIDRAFLLMITRHHYHAWHW</sequence>
<name>A0A381P6M5_9ZZZZ</name>
<gene>
    <name evidence="1" type="ORF">METZ01_LOCUS14722</name>
</gene>
<dbReference type="EMBL" id="UINC01000832">
    <property type="protein sequence ID" value="SUZ61868.1"/>
    <property type="molecule type" value="Genomic_DNA"/>
</dbReference>
<organism evidence="1">
    <name type="scientific">marine metagenome</name>
    <dbReference type="NCBI Taxonomy" id="408172"/>
    <lineage>
        <taxon>unclassified sequences</taxon>
        <taxon>metagenomes</taxon>
        <taxon>ecological metagenomes</taxon>
    </lineage>
</organism>
<reference evidence="1" key="1">
    <citation type="submission" date="2018-05" db="EMBL/GenBank/DDBJ databases">
        <authorList>
            <person name="Lanie J.A."/>
            <person name="Ng W.-L."/>
            <person name="Kazmierczak K.M."/>
            <person name="Andrzejewski T.M."/>
            <person name="Davidsen T.M."/>
            <person name="Wayne K.J."/>
            <person name="Tettelin H."/>
            <person name="Glass J.I."/>
            <person name="Rusch D."/>
            <person name="Podicherti R."/>
            <person name="Tsui H.-C.T."/>
            <person name="Winkler M.E."/>
        </authorList>
    </citation>
    <scope>NUCLEOTIDE SEQUENCE</scope>
</reference>
<evidence type="ECO:0000313" key="1">
    <source>
        <dbReference type="EMBL" id="SUZ61868.1"/>
    </source>
</evidence>
<dbReference type="AlphaFoldDB" id="A0A381P6M5"/>
<proteinExistence type="predicted"/>
<accession>A0A381P6M5</accession>
<protein>
    <submittedName>
        <fullName evidence="1">Uncharacterized protein</fullName>
    </submittedName>
</protein>